<dbReference type="NCBIfam" id="TIGR00756">
    <property type="entry name" value="PPR"/>
    <property type="match status" value="4"/>
</dbReference>
<protein>
    <submittedName>
        <fullName evidence="4">Pentatricopeptide repeat-containing protein At4g33170-like</fullName>
    </submittedName>
</protein>
<dbReference type="OrthoDB" id="185373at2759"/>
<dbReference type="RefSeq" id="XP_031372765.1">
    <property type="nucleotide sequence ID" value="XM_031516905.1"/>
</dbReference>
<dbReference type="InterPro" id="IPR002885">
    <property type="entry name" value="PPR_rpt"/>
</dbReference>
<dbReference type="PANTHER" id="PTHR47926:SF349">
    <property type="entry name" value="(WILD MALAYSIAN BANANA) HYPOTHETICAL PROTEIN"/>
    <property type="match status" value="1"/>
</dbReference>
<reference evidence="3" key="1">
    <citation type="journal article" date="2020" name="Plant Biotechnol. J.">
        <title>The pomegranate (Punica granatum L.) draft genome dissects genetic divergence between soft- and hard-seeded cultivars.</title>
        <authorList>
            <person name="Luo X."/>
            <person name="Li H."/>
            <person name="Wu Z."/>
            <person name="Yao W."/>
            <person name="Zhao P."/>
            <person name="Cao D."/>
            <person name="Yu H."/>
            <person name="Li K."/>
            <person name="Poudel K."/>
            <person name="Zhao D."/>
            <person name="Zhang F."/>
            <person name="Xia X."/>
            <person name="Chen L."/>
            <person name="Wang Q."/>
            <person name="Jing D."/>
            <person name="Cao S."/>
        </authorList>
    </citation>
    <scope>NUCLEOTIDE SEQUENCE [LARGE SCALE GENOMIC DNA]</scope>
    <source>
        <strain evidence="3">cv. Tunisia</strain>
    </source>
</reference>
<evidence type="ECO:0000313" key="4">
    <source>
        <dbReference type="RefSeq" id="XP_031372765.1"/>
    </source>
</evidence>
<gene>
    <name evidence="4" type="primary">LOC116187898</name>
</gene>
<dbReference type="InterPro" id="IPR011990">
    <property type="entry name" value="TPR-like_helical_dom_sf"/>
</dbReference>
<feature type="repeat" description="PPR" evidence="2">
    <location>
        <begin position="320"/>
        <end position="354"/>
    </location>
</feature>
<evidence type="ECO:0000256" key="1">
    <source>
        <dbReference type="ARBA" id="ARBA00022737"/>
    </source>
</evidence>
<reference evidence="4" key="2">
    <citation type="submission" date="2025-08" db="UniProtKB">
        <authorList>
            <consortium name="RefSeq"/>
        </authorList>
    </citation>
    <scope>IDENTIFICATION</scope>
    <source>
        <tissue evidence="4">Leaf</tissue>
    </source>
</reference>
<dbReference type="GO" id="GO:0003723">
    <property type="term" value="F:RNA binding"/>
    <property type="evidence" value="ECO:0007669"/>
    <property type="project" value="InterPro"/>
</dbReference>
<name>A0A6P8BRJ4_PUNGR</name>
<dbReference type="FunFam" id="1.25.40.10:FF:000343">
    <property type="entry name" value="Pentatricopeptide repeat-containing protein At3g58590"/>
    <property type="match status" value="1"/>
</dbReference>
<dbReference type="PROSITE" id="PS51375">
    <property type="entry name" value="PPR"/>
    <property type="match status" value="4"/>
</dbReference>
<evidence type="ECO:0000313" key="3">
    <source>
        <dbReference type="Proteomes" id="UP000515151"/>
    </source>
</evidence>
<dbReference type="Pfam" id="PF01535">
    <property type="entry name" value="PPR"/>
    <property type="match status" value="4"/>
</dbReference>
<sequence length="615" mass="68186">MLSCRVRPACWSARRAVGTRHRPPEDRLRHFHFAAAASQRLDPATDDESSTIVLLRRCIETSDLRRGRAAHGRLLTSGFLRRPFPLFLTNQILNMYIKCGDSESAVALFDEMPHRNVVSWSALIAGFAQSGRAEEAVFLFARMLRESSVMPNEFTLVSALHACSLVEHGSSSLAYQIYGYVIRVGFETNVFLVNAFLTGLIRKGRLPEAVEVFDKCKERDVVSWNTIMSGYLQHSYSGIPGFWGRMIHEGVKPDNFTFANMLTGLAALLDLDMGLQVHAQLVKCGHGCEICVGNSLVDMYLKNRRLEEAFRAFDEMLARDVLSWTQMASGCLQCGEPGKAIELVAEMKVMGIRPNKFTLTAALNACANIASLEEGKKAHGMRIKLGHDIDVCVDNALIDMYVKCGSMDSAWGVFRSIRDQTVVTWTTMIMGCAQNGQAREALNLFDDMRREGVDPNEVTLVCVLYACSQGGFVEEGWNYFSSMTETFGICPIEDHYVCVVSLLGRAGRIKEAEELILGMPFKPGLLIWQTLLGACLVQGDRETAKRAAENALELDGNDPSTYVLLSNMFAGSSDWYGVGMLRQLMETREVKKVPGSSWIGLENGGLRLSVQEASL</sequence>
<dbReference type="Gene3D" id="1.25.40.10">
    <property type="entry name" value="Tetratricopeptide repeat domain"/>
    <property type="match status" value="3"/>
</dbReference>
<dbReference type="FunFam" id="1.25.40.10:FF:001681">
    <property type="entry name" value="Pentatricopeptide repeat-containing protein At4g33170 family"/>
    <property type="match status" value="1"/>
</dbReference>
<dbReference type="AlphaFoldDB" id="A0A6P8BRJ4"/>
<keyword evidence="1" id="KW-0677">Repeat</keyword>
<dbReference type="Pfam" id="PF20431">
    <property type="entry name" value="E_motif"/>
    <property type="match status" value="1"/>
</dbReference>
<dbReference type="PANTHER" id="PTHR47926">
    <property type="entry name" value="PENTATRICOPEPTIDE REPEAT-CONTAINING PROTEIN"/>
    <property type="match status" value="1"/>
</dbReference>
<dbReference type="InterPro" id="IPR046960">
    <property type="entry name" value="PPR_At4g14850-like_plant"/>
</dbReference>
<keyword evidence="3" id="KW-1185">Reference proteome</keyword>
<dbReference type="InterPro" id="IPR046848">
    <property type="entry name" value="E_motif"/>
</dbReference>
<feature type="repeat" description="PPR" evidence="2">
    <location>
        <begin position="421"/>
        <end position="455"/>
    </location>
</feature>
<dbReference type="GO" id="GO:0009451">
    <property type="term" value="P:RNA modification"/>
    <property type="evidence" value="ECO:0007669"/>
    <property type="project" value="InterPro"/>
</dbReference>
<evidence type="ECO:0000256" key="2">
    <source>
        <dbReference type="PROSITE-ProRule" id="PRU00708"/>
    </source>
</evidence>
<dbReference type="Proteomes" id="UP000515151">
    <property type="component" value="Chromosome 8"/>
</dbReference>
<dbReference type="GeneID" id="116187898"/>
<dbReference type="Pfam" id="PF13041">
    <property type="entry name" value="PPR_2"/>
    <property type="match status" value="3"/>
</dbReference>
<proteinExistence type="predicted"/>
<organism evidence="3 4">
    <name type="scientific">Punica granatum</name>
    <name type="common">Pomegranate</name>
    <dbReference type="NCBI Taxonomy" id="22663"/>
    <lineage>
        <taxon>Eukaryota</taxon>
        <taxon>Viridiplantae</taxon>
        <taxon>Streptophyta</taxon>
        <taxon>Embryophyta</taxon>
        <taxon>Tracheophyta</taxon>
        <taxon>Spermatophyta</taxon>
        <taxon>Magnoliopsida</taxon>
        <taxon>eudicotyledons</taxon>
        <taxon>Gunneridae</taxon>
        <taxon>Pentapetalae</taxon>
        <taxon>rosids</taxon>
        <taxon>malvids</taxon>
        <taxon>Myrtales</taxon>
        <taxon>Lythraceae</taxon>
        <taxon>Punica</taxon>
    </lineage>
</organism>
<dbReference type="SUPFAM" id="SSF48452">
    <property type="entry name" value="TPR-like"/>
    <property type="match status" value="2"/>
</dbReference>
<accession>A0A6P8BRJ4</accession>
<feature type="repeat" description="PPR" evidence="2">
    <location>
        <begin position="189"/>
        <end position="223"/>
    </location>
</feature>
<feature type="repeat" description="PPR" evidence="2">
    <location>
        <begin position="116"/>
        <end position="151"/>
    </location>
</feature>